<dbReference type="Pfam" id="PF03706">
    <property type="entry name" value="LPG_synthase_TM"/>
    <property type="match status" value="1"/>
</dbReference>
<evidence type="ECO:0000256" key="1">
    <source>
        <dbReference type="ARBA" id="ARBA00004651"/>
    </source>
</evidence>
<feature type="transmembrane region" description="Helical" evidence="7">
    <location>
        <begin position="172"/>
        <end position="193"/>
    </location>
</feature>
<dbReference type="PANTHER" id="PTHR39087">
    <property type="entry name" value="UPF0104 MEMBRANE PROTEIN MJ1595"/>
    <property type="match status" value="1"/>
</dbReference>
<feature type="transmembrane region" description="Helical" evidence="7">
    <location>
        <begin position="142"/>
        <end position="166"/>
    </location>
</feature>
<evidence type="ECO:0000313" key="8">
    <source>
        <dbReference type="EMBL" id="MCF2563431.1"/>
    </source>
</evidence>
<keyword evidence="5 7" id="KW-0472">Membrane</keyword>
<gene>
    <name evidence="8" type="ORF">I6E12_04815</name>
</gene>
<evidence type="ECO:0000313" key="9">
    <source>
        <dbReference type="Proteomes" id="UP001200470"/>
    </source>
</evidence>
<dbReference type="InterPro" id="IPR022791">
    <property type="entry name" value="L-PG_synthase/AglD"/>
</dbReference>
<dbReference type="RefSeq" id="WP_094433939.1">
    <property type="nucleotide sequence ID" value="NZ_JADYTN010000008.1"/>
</dbReference>
<name>A0ABS9CEK9_9BACT</name>
<dbReference type="EMBL" id="JADYTN010000008">
    <property type="protein sequence ID" value="MCF2563431.1"/>
    <property type="molecule type" value="Genomic_DNA"/>
</dbReference>
<keyword evidence="2" id="KW-1003">Cell membrane</keyword>
<evidence type="ECO:0000256" key="6">
    <source>
        <dbReference type="SAM" id="MobiDB-lite"/>
    </source>
</evidence>
<feature type="transmembrane region" description="Helical" evidence="7">
    <location>
        <begin position="37"/>
        <end position="61"/>
    </location>
</feature>
<evidence type="ECO:0000256" key="4">
    <source>
        <dbReference type="ARBA" id="ARBA00022989"/>
    </source>
</evidence>
<protein>
    <submittedName>
        <fullName evidence="8">Flippase-like domain-containing protein</fullName>
    </submittedName>
</protein>
<sequence>MSKHWQNGFFIFGLIVLALMVTQLDFAATWAGLQRAGYWAVAVIVLWAFLYLFNTAAWWLIVKSQEEQNPNNNSAIAPLPKTTEDTSNTGNSKPTPFWWLYKVTISGFALNYATPGGLMGGEPYKIMMLKPKIGTERATSSVILHTMTHIFSHFWFWLLSCALYILTQPMTTLMWILLPIIATFCLLAIWFFLKGYKRGITVWLMRLLSHFPLVKRWAQPFVERNAERLHEVDKQIAALHNQNQNTFVGAVILELACRIASALEIFFVLLVITPSANYLQCILILAFTSLFANLLFFIPLQLGGREGGFLMSAGGLGMTASAGIFVALIVRIRELVWTGIGLLMIKINRKTQEER</sequence>
<feature type="transmembrane region" description="Helical" evidence="7">
    <location>
        <begin position="279"/>
        <end position="302"/>
    </location>
</feature>
<feature type="transmembrane region" description="Helical" evidence="7">
    <location>
        <begin position="247"/>
        <end position="272"/>
    </location>
</feature>
<accession>A0ABS9CEK9</accession>
<keyword evidence="9" id="KW-1185">Reference proteome</keyword>
<comment type="caution">
    <text evidence="8">The sequence shown here is derived from an EMBL/GenBank/DDBJ whole genome shotgun (WGS) entry which is preliminary data.</text>
</comment>
<dbReference type="PANTHER" id="PTHR39087:SF2">
    <property type="entry name" value="UPF0104 MEMBRANE PROTEIN MJ1595"/>
    <property type="match status" value="1"/>
</dbReference>
<keyword evidence="4 7" id="KW-1133">Transmembrane helix</keyword>
<reference evidence="8 9" key="1">
    <citation type="submission" date="2020-12" db="EMBL/GenBank/DDBJ databases">
        <title>Whole genome sequences of gut porcine anaerobes.</title>
        <authorList>
            <person name="Kubasova T."/>
            <person name="Jahodarova E."/>
            <person name="Rychlik I."/>
        </authorList>
    </citation>
    <scope>NUCLEOTIDE SEQUENCE [LARGE SCALE GENOMIC DNA]</scope>
    <source>
        <strain evidence="8 9">An925</strain>
    </source>
</reference>
<evidence type="ECO:0000256" key="7">
    <source>
        <dbReference type="SAM" id="Phobius"/>
    </source>
</evidence>
<dbReference type="Proteomes" id="UP001200470">
    <property type="component" value="Unassembled WGS sequence"/>
</dbReference>
<feature type="region of interest" description="Disordered" evidence="6">
    <location>
        <begin position="69"/>
        <end position="90"/>
    </location>
</feature>
<keyword evidence="3 7" id="KW-0812">Transmembrane</keyword>
<feature type="transmembrane region" description="Helical" evidence="7">
    <location>
        <begin position="308"/>
        <end position="330"/>
    </location>
</feature>
<proteinExistence type="predicted"/>
<evidence type="ECO:0000256" key="5">
    <source>
        <dbReference type="ARBA" id="ARBA00023136"/>
    </source>
</evidence>
<comment type="subcellular location">
    <subcellularLocation>
        <location evidence="1">Cell membrane</location>
        <topology evidence="1">Multi-pass membrane protein</topology>
    </subcellularLocation>
</comment>
<evidence type="ECO:0000256" key="3">
    <source>
        <dbReference type="ARBA" id="ARBA00022692"/>
    </source>
</evidence>
<organism evidence="8 9">
    <name type="scientific">Xylanibacter brevis</name>
    <dbReference type="NCBI Taxonomy" id="83231"/>
    <lineage>
        <taxon>Bacteria</taxon>
        <taxon>Pseudomonadati</taxon>
        <taxon>Bacteroidota</taxon>
        <taxon>Bacteroidia</taxon>
        <taxon>Bacteroidales</taxon>
        <taxon>Prevotellaceae</taxon>
        <taxon>Xylanibacter</taxon>
    </lineage>
</organism>
<evidence type="ECO:0000256" key="2">
    <source>
        <dbReference type="ARBA" id="ARBA00022475"/>
    </source>
</evidence>